<accession>A0A8H4JT04</accession>
<feature type="region of interest" description="Disordered" evidence="1">
    <location>
        <begin position="40"/>
        <end position="66"/>
    </location>
</feature>
<feature type="non-terminal residue" evidence="2">
    <location>
        <position position="224"/>
    </location>
</feature>
<dbReference type="AlphaFoldDB" id="A0A8H4JT04"/>
<feature type="non-terminal residue" evidence="2">
    <location>
        <position position="1"/>
    </location>
</feature>
<evidence type="ECO:0000313" key="2">
    <source>
        <dbReference type="EMBL" id="KAF4436268.1"/>
    </source>
</evidence>
<comment type="caution">
    <text evidence="2">The sequence shown here is derived from an EMBL/GenBank/DDBJ whole genome shotgun (WGS) entry which is preliminary data.</text>
</comment>
<sequence length="224" mass="24290">LCEEAGNACEYREVEPPKNAVPVDQLNGILDRLEALEQRLDSSTADQTDSTRQSQDQYTNDAQFISPLGPATSESFDLGSAESPAVAPFLAPTPLNSAEFNTTMAIPLSHSTTTGNLLRSAPARALLGNYPRDIFLHIELGRSISASLSLTPKPLNQIDIPAISRDEADELAHKFFTLVHRFYPILDEVEFRCLYDDVFTQGLAPNLATAMILVALALGSVSDA</sequence>
<protein>
    <submittedName>
        <fullName evidence="2">Uncharacterized protein</fullName>
    </submittedName>
</protein>
<organism evidence="2 3">
    <name type="scientific">Fusarium albosuccineum</name>
    <dbReference type="NCBI Taxonomy" id="1237068"/>
    <lineage>
        <taxon>Eukaryota</taxon>
        <taxon>Fungi</taxon>
        <taxon>Dikarya</taxon>
        <taxon>Ascomycota</taxon>
        <taxon>Pezizomycotina</taxon>
        <taxon>Sordariomycetes</taxon>
        <taxon>Hypocreomycetidae</taxon>
        <taxon>Hypocreales</taxon>
        <taxon>Nectriaceae</taxon>
        <taxon>Fusarium</taxon>
        <taxon>Fusarium decemcellulare species complex</taxon>
    </lineage>
</organism>
<evidence type="ECO:0000313" key="3">
    <source>
        <dbReference type="Proteomes" id="UP000554235"/>
    </source>
</evidence>
<dbReference type="InterPro" id="IPR053181">
    <property type="entry name" value="EcdB-like_regulator"/>
</dbReference>
<dbReference type="EMBL" id="JAADYS010004100">
    <property type="protein sequence ID" value="KAF4436268.1"/>
    <property type="molecule type" value="Genomic_DNA"/>
</dbReference>
<dbReference type="PANTHER" id="PTHR47785">
    <property type="entry name" value="ZN(II)2CYS6 TRANSCRIPTION FACTOR (EUROFUNG)-RELATED-RELATED"/>
    <property type="match status" value="1"/>
</dbReference>
<gene>
    <name evidence="2" type="ORF">FALBO_17439</name>
</gene>
<evidence type="ECO:0000256" key="1">
    <source>
        <dbReference type="SAM" id="MobiDB-lite"/>
    </source>
</evidence>
<feature type="compositionally biased region" description="Low complexity" evidence="1">
    <location>
        <begin position="41"/>
        <end position="59"/>
    </location>
</feature>
<keyword evidence="3" id="KW-1185">Reference proteome</keyword>
<dbReference type="OrthoDB" id="4685598at2759"/>
<dbReference type="Proteomes" id="UP000554235">
    <property type="component" value="Unassembled WGS sequence"/>
</dbReference>
<dbReference type="CDD" id="cd12148">
    <property type="entry name" value="fungal_TF_MHR"/>
    <property type="match status" value="1"/>
</dbReference>
<proteinExistence type="predicted"/>
<name>A0A8H4JT04_9HYPO</name>
<reference evidence="2 3" key="1">
    <citation type="submission" date="2020-01" db="EMBL/GenBank/DDBJ databases">
        <title>Identification and distribution of gene clusters putatively required for synthesis of sphingolipid metabolism inhibitors in phylogenetically diverse species of the filamentous fungus Fusarium.</title>
        <authorList>
            <person name="Kim H.-S."/>
            <person name="Busman M."/>
            <person name="Brown D.W."/>
            <person name="Divon H."/>
            <person name="Uhlig S."/>
            <person name="Proctor R.H."/>
        </authorList>
    </citation>
    <scope>NUCLEOTIDE SEQUENCE [LARGE SCALE GENOMIC DNA]</scope>
    <source>
        <strain evidence="2 3">NRRL 20459</strain>
    </source>
</reference>